<accession>A0A5N5TPF3</accession>
<evidence type="ECO:0000313" key="3">
    <source>
        <dbReference type="Proteomes" id="UP000326759"/>
    </source>
</evidence>
<evidence type="ECO:0000313" key="2">
    <source>
        <dbReference type="EMBL" id="KAB7508002.1"/>
    </source>
</evidence>
<name>A0A5N5TPF3_9CRUS</name>
<comment type="caution">
    <text evidence="2">The sequence shown here is derived from an EMBL/GenBank/DDBJ whole genome shotgun (WGS) entry which is preliminary data.</text>
</comment>
<dbReference type="Proteomes" id="UP000326759">
    <property type="component" value="Unassembled WGS sequence"/>
</dbReference>
<dbReference type="AlphaFoldDB" id="A0A5N5TPF3"/>
<dbReference type="OrthoDB" id="1734063at2759"/>
<evidence type="ECO:0000256" key="1">
    <source>
        <dbReference type="SAM" id="MobiDB-lite"/>
    </source>
</evidence>
<dbReference type="EMBL" id="SEYY01000103">
    <property type="protein sequence ID" value="KAB7508002.1"/>
    <property type="molecule type" value="Genomic_DNA"/>
</dbReference>
<feature type="region of interest" description="Disordered" evidence="1">
    <location>
        <begin position="96"/>
        <end position="115"/>
    </location>
</feature>
<gene>
    <name evidence="2" type="ORF">Anas_00610</name>
</gene>
<proteinExistence type="predicted"/>
<protein>
    <submittedName>
        <fullName evidence="2">Uncharacterized protein</fullName>
    </submittedName>
</protein>
<feature type="compositionally biased region" description="Polar residues" evidence="1">
    <location>
        <begin position="96"/>
        <end position="114"/>
    </location>
</feature>
<sequence>MAAENKIKWVLAETKYKKGRTICVQVLTTDHPLQQIGDKFTKSHSISSLDKSRTRSSLQSSTDTCFVDPLSIVLDGLDPLTSLAANVDRDSVVNGSEMISSQKTGKPTESSESPASDLVLSWESVCTELRKFTTTYPLTLASSFLSFAETGVVKVQNNIPDRSKGTGQTNLERVKARLEKLDSLDEGGSVSGGTLKEMGGLTQEQFTQHLFFSEGGNEGSVER</sequence>
<organism evidence="2 3">
    <name type="scientific">Armadillidium nasatum</name>
    <dbReference type="NCBI Taxonomy" id="96803"/>
    <lineage>
        <taxon>Eukaryota</taxon>
        <taxon>Metazoa</taxon>
        <taxon>Ecdysozoa</taxon>
        <taxon>Arthropoda</taxon>
        <taxon>Crustacea</taxon>
        <taxon>Multicrustacea</taxon>
        <taxon>Malacostraca</taxon>
        <taxon>Eumalacostraca</taxon>
        <taxon>Peracarida</taxon>
        <taxon>Isopoda</taxon>
        <taxon>Oniscidea</taxon>
        <taxon>Crinocheta</taxon>
        <taxon>Armadillidiidae</taxon>
        <taxon>Armadillidium</taxon>
    </lineage>
</organism>
<reference evidence="2 3" key="1">
    <citation type="journal article" date="2019" name="PLoS Biol.">
        <title>Sex chromosomes control vertical transmission of feminizing Wolbachia symbionts in an isopod.</title>
        <authorList>
            <person name="Becking T."/>
            <person name="Chebbi M.A."/>
            <person name="Giraud I."/>
            <person name="Moumen B."/>
            <person name="Laverre T."/>
            <person name="Caubet Y."/>
            <person name="Peccoud J."/>
            <person name="Gilbert C."/>
            <person name="Cordaux R."/>
        </authorList>
    </citation>
    <scope>NUCLEOTIDE SEQUENCE [LARGE SCALE GENOMIC DNA]</scope>
    <source>
        <strain evidence="2">ANa2</strain>
        <tissue evidence="2">Whole body excluding digestive tract and cuticle</tissue>
    </source>
</reference>
<keyword evidence="3" id="KW-1185">Reference proteome</keyword>